<evidence type="ECO:0000256" key="1">
    <source>
        <dbReference type="SAM" id="Phobius"/>
    </source>
</evidence>
<keyword evidence="1" id="KW-0472">Membrane</keyword>
<dbReference type="InterPro" id="IPR021737">
    <property type="entry name" value="Phage_phiKZ_Orf197"/>
</dbReference>
<protein>
    <recommendedName>
        <fullName evidence="4">DUF3307 domain-containing protein</fullName>
    </recommendedName>
</protein>
<sequence length="129" mass="14719">MTVPIGSLLLLLCLLQIKHMFADYFLQTPRMLSGRGEYWHLGRAEHAGVHAIGSIITFLLVGAPLVFTLILAVLEWGVHFNIDFWKARQCDQKQLDPYKAAFWRASGVDQALHQFTYIAMIWAWATFAL</sequence>
<comment type="caution">
    <text evidence="2">The sequence shown here is derived from an EMBL/GenBank/DDBJ whole genome shotgun (WGS) entry which is preliminary data.</text>
</comment>
<organism evidence="2 3">
    <name type="scientific">Pseudodonghicola xiamenensis</name>
    <dbReference type="NCBI Taxonomy" id="337702"/>
    <lineage>
        <taxon>Bacteria</taxon>
        <taxon>Pseudomonadati</taxon>
        <taxon>Pseudomonadota</taxon>
        <taxon>Alphaproteobacteria</taxon>
        <taxon>Rhodobacterales</taxon>
        <taxon>Paracoccaceae</taxon>
        <taxon>Pseudodonghicola</taxon>
    </lineage>
</organism>
<proteinExistence type="predicted"/>
<name>A0A8J3H698_9RHOB</name>
<evidence type="ECO:0000313" key="3">
    <source>
        <dbReference type="Proteomes" id="UP000611500"/>
    </source>
</evidence>
<keyword evidence="1" id="KW-1133">Transmembrane helix</keyword>
<dbReference type="AlphaFoldDB" id="A0A8J3H698"/>
<dbReference type="Proteomes" id="UP000611500">
    <property type="component" value="Unassembled WGS sequence"/>
</dbReference>
<reference evidence="2" key="1">
    <citation type="journal article" date="2014" name="Int. J. Syst. Evol. Microbiol.">
        <title>Complete genome sequence of Corynebacterium casei LMG S-19264T (=DSM 44701T), isolated from a smear-ripened cheese.</title>
        <authorList>
            <consortium name="US DOE Joint Genome Institute (JGI-PGF)"/>
            <person name="Walter F."/>
            <person name="Albersmeier A."/>
            <person name="Kalinowski J."/>
            <person name="Ruckert C."/>
        </authorList>
    </citation>
    <scope>NUCLEOTIDE SEQUENCE</scope>
    <source>
        <strain evidence="2">CGMCC 1.7081</strain>
    </source>
</reference>
<gene>
    <name evidence="2" type="ORF">GCM10010961_10380</name>
</gene>
<keyword evidence="1" id="KW-0812">Transmembrane</keyword>
<keyword evidence="3" id="KW-1185">Reference proteome</keyword>
<evidence type="ECO:0008006" key="4">
    <source>
        <dbReference type="Google" id="ProtNLM"/>
    </source>
</evidence>
<feature type="transmembrane region" description="Helical" evidence="1">
    <location>
        <begin position="46"/>
        <end position="74"/>
    </location>
</feature>
<dbReference type="RefSeq" id="WP_028092350.1">
    <property type="nucleotide sequence ID" value="NZ_BNAP01000003.1"/>
</dbReference>
<reference evidence="2" key="2">
    <citation type="submission" date="2020-09" db="EMBL/GenBank/DDBJ databases">
        <authorList>
            <person name="Sun Q."/>
            <person name="Zhou Y."/>
        </authorList>
    </citation>
    <scope>NUCLEOTIDE SEQUENCE</scope>
    <source>
        <strain evidence="2">CGMCC 1.7081</strain>
    </source>
</reference>
<accession>A0A8J3H698</accession>
<dbReference type="Pfam" id="PF11750">
    <property type="entry name" value="DUF3307"/>
    <property type="match status" value="1"/>
</dbReference>
<evidence type="ECO:0000313" key="2">
    <source>
        <dbReference type="EMBL" id="GHG84383.1"/>
    </source>
</evidence>
<dbReference type="EMBL" id="BNAP01000003">
    <property type="protein sequence ID" value="GHG84383.1"/>
    <property type="molecule type" value="Genomic_DNA"/>
</dbReference>